<dbReference type="EMBL" id="AAOW01000009">
    <property type="protein sequence ID" value="EAR61313.1"/>
    <property type="molecule type" value="Genomic_DNA"/>
</dbReference>
<evidence type="ECO:0000313" key="13">
    <source>
        <dbReference type="EMBL" id="EAR61313.1"/>
    </source>
</evidence>
<keyword evidence="14" id="KW-1185">Reference proteome</keyword>
<dbReference type="SUPFAM" id="SSF58104">
    <property type="entry name" value="Methyl-accepting chemotaxis protein (MCP) signaling domain"/>
    <property type="match status" value="1"/>
</dbReference>
<comment type="subcellular location">
    <subcellularLocation>
        <location evidence="1">Cell membrane</location>
        <topology evidence="1">Multi-pass membrane protein</topology>
    </subcellularLocation>
</comment>
<accession>A0A7U8C4J0</accession>
<dbReference type="SMART" id="SM00304">
    <property type="entry name" value="HAMP"/>
    <property type="match status" value="1"/>
</dbReference>
<evidence type="ECO:0000256" key="7">
    <source>
        <dbReference type="ARBA" id="ARBA00023136"/>
    </source>
</evidence>
<feature type="domain" description="Methyl-accepting transducer" evidence="11">
    <location>
        <begin position="404"/>
        <end position="640"/>
    </location>
</feature>
<keyword evidence="3" id="KW-0488">Methylation</keyword>
<dbReference type="OrthoDB" id="5613951at2"/>
<comment type="caution">
    <text evidence="13">The sequence shown here is derived from an EMBL/GenBank/DDBJ whole genome shotgun (WGS) entry which is preliminary data.</text>
</comment>
<dbReference type="GO" id="GO:0004888">
    <property type="term" value="F:transmembrane signaling receptor activity"/>
    <property type="evidence" value="ECO:0007669"/>
    <property type="project" value="InterPro"/>
</dbReference>
<evidence type="ECO:0000259" key="11">
    <source>
        <dbReference type="PROSITE" id="PS50111"/>
    </source>
</evidence>
<keyword evidence="7" id="KW-0472">Membrane</keyword>
<keyword evidence="4" id="KW-0145">Chemotaxis</keyword>
<dbReference type="Proteomes" id="UP000002171">
    <property type="component" value="Unassembled WGS sequence"/>
</dbReference>
<dbReference type="PROSITE" id="PS50111">
    <property type="entry name" value="CHEMOTAXIS_TRANSDUC_2"/>
    <property type="match status" value="1"/>
</dbReference>
<gene>
    <name evidence="13" type="ORF">MED92_11319</name>
</gene>
<sequence>MKMTIGFKLGGCFLLTLVVLMLSSLYALTGVNKIRDSLEHIAGEAWSSSENSAVLSLNVSQSTGLLQNSLFYAEPITAQVLAKMDLHLKQSVSALTYLDGSSYQSESQTLHSMMDQLKALKSKVIEQHGLYVDAIKRSAENVAAFNKFMKRLGFYANYQVSSLEDAFQRNQVTSWSGDVEDKWEFVIAIYSAQIALGNSVSSLQKQLQSMQPGEETELVLSSLDDLAEQLSEITSSPLATGIINSGSWKGKSYAEASKIMLQTHVQGTQEIQKLQAEFTLTRDKLVTLVSALENHTSQLSASIASQVQEQTRSTESQADFLKATMASTLPIGVLLTLLAIWLSFRMVISPVKKASSQMAEIASGEGDLSVRLPVKGEDEIAQLAGNFNEFVSKISNAVSSVSENAHSLLHTSEHLKSNSASTQFAVETQNSECEKAVTAMAEISMTVNDIASNASQAAKCSDEVKSSTCHGRDIVNQNRVATEALSGEIVQATEVISNLAEESNKVGSIIAVIQGIAEQTNLLALNAAIEAARAGDQGRGFAVVADEVRALSHSTQNATEEIKGLLDTLQQKANQAVSVMKGGQSLAEDNVRLSEQVNELISNVADEVDQINQLNLLIATATEQQAQVTTLTRDNLEQIGSAALETATSARSNSDISLRLENQASQLKDILSQFRV</sequence>
<dbReference type="Pfam" id="PF00015">
    <property type="entry name" value="MCPsignal"/>
    <property type="match status" value="1"/>
</dbReference>
<proteinExistence type="inferred from homology"/>
<evidence type="ECO:0000256" key="4">
    <source>
        <dbReference type="ARBA" id="ARBA00022500"/>
    </source>
</evidence>
<keyword evidence="8 10" id="KW-0807">Transducer</keyword>
<evidence type="ECO:0000256" key="3">
    <source>
        <dbReference type="ARBA" id="ARBA00022481"/>
    </source>
</evidence>
<feature type="domain" description="HAMP" evidence="12">
    <location>
        <begin position="345"/>
        <end position="399"/>
    </location>
</feature>
<dbReference type="PROSITE" id="PS50885">
    <property type="entry name" value="HAMP"/>
    <property type="match status" value="1"/>
</dbReference>
<dbReference type="Pfam" id="PF00672">
    <property type="entry name" value="HAMP"/>
    <property type="match status" value="1"/>
</dbReference>
<dbReference type="PANTHER" id="PTHR32089:SF39">
    <property type="entry name" value="METHYL-ACCEPTING CHEMOTAXIS PROTEIN HLYB"/>
    <property type="match status" value="1"/>
</dbReference>
<reference evidence="13 14" key="1">
    <citation type="submission" date="2006-02" db="EMBL/GenBank/DDBJ databases">
        <authorList>
            <person name="Pinhassi J."/>
            <person name="Pedros-Alio C."/>
            <person name="Ferriera S."/>
            <person name="Johnson J."/>
            <person name="Kravitz S."/>
            <person name="Halpern A."/>
            <person name="Remington K."/>
            <person name="Beeson K."/>
            <person name="Tran B."/>
            <person name="Rogers Y.-H."/>
            <person name="Friedman R."/>
            <person name="Venter J.C."/>
        </authorList>
    </citation>
    <scope>NUCLEOTIDE SEQUENCE [LARGE SCALE GENOMIC DNA]</scope>
    <source>
        <strain evidence="13 14">MED92</strain>
    </source>
</reference>
<evidence type="ECO:0000256" key="1">
    <source>
        <dbReference type="ARBA" id="ARBA00004651"/>
    </source>
</evidence>
<evidence type="ECO:0000313" key="14">
    <source>
        <dbReference type="Proteomes" id="UP000002171"/>
    </source>
</evidence>
<dbReference type="SMART" id="SM00283">
    <property type="entry name" value="MA"/>
    <property type="match status" value="1"/>
</dbReference>
<evidence type="ECO:0000256" key="8">
    <source>
        <dbReference type="ARBA" id="ARBA00023224"/>
    </source>
</evidence>
<organism evidence="13 14">
    <name type="scientific">Neptuniibacter caesariensis</name>
    <dbReference type="NCBI Taxonomy" id="207954"/>
    <lineage>
        <taxon>Bacteria</taxon>
        <taxon>Pseudomonadati</taxon>
        <taxon>Pseudomonadota</taxon>
        <taxon>Gammaproteobacteria</taxon>
        <taxon>Oceanospirillales</taxon>
        <taxon>Oceanospirillaceae</taxon>
        <taxon>Neptuniibacter</taxon>
    </lineage>
</organism>
<dbReference type="RefSeq" id="WP_007019885.1">
    <property type="nucleotide sequence ID" value="NZ_CH724125.1"/>
</dbReference>
<dbReference type="InterPro" id="IPR003660">
    <property type="entry name" value="HAMP_dom"/>
</dbReference>
<dbReference type="FunFam" id="1.10.287.950:FF:000001">
    <property type="entry name" value="Methyl-accepting chemotaxis sensory transducer"/>
    <property type="match status" value="1"/>
</dbReference>
<dbReference type="CDD" id="cd06225">
    <property type="entry name" value="HAMP"/>
    <property type="match status" value="1"/>
</dbReference>
<dbReference type="InterPro" id="IPR004089">
    <property type="entry name" value="MCPsignal_dom"/>
</dbReference>
<evidence type="ECO:0000256" key="9">
    <source>
        <dbReference type="ARBA" id="ARBA00029447"/>
    </source>
</evidence>
<evidence type="ECO:0000256" key="2">
    <source>
        <dbReference type="ARBA" id="ARBA00022475"/>
    </source>
</evidence>
<comment type="similarity">
    <text evidence="9">Belongs to the methyl-accepting chemotaxis (MCP) protein family.</text>
</comment>
<evidence type="ECO:0000256" key="6">
    <source>
        <dbReference type="ARBA" id="ARBA00022989"/>
    </source>
</evidence>
<evidence type="ECO:0000256" key="10">
    <source>
        <dbReference type="PROSITE-ProRule" id="PRU00284"/>
    </source>
</evidence>
<evidence type="ECO:0000256" key="5">
    <source>
        <dbReference type="ARBA" id="ARBA00022692"/>
    </source>
</evidence>
<keyword evidence="6" id="KW-1133">Transmembrane helix</keyword>
<dbReference type="AlphaFoldDB" id="A0A7U8C4J0"/>
<dbReference type="PANTHER" id="PTHR32089">
    <property type="entry name" value="METHYL-ACCEPTING CHEMOTAXIS PROTEIN MCPB"/>
    <property type="match status" value="1"/>
</dbReference>
<keyword evidence="5" id="KW-0812">Transmembrane</keyword>
<name>A0A7U8C4J0_NEPCE</name>
<protein>
    <submittedName>
        <fullName evidence="13">Probable chemotaxis transducer</fullName>
    </submittedName>
</protein>
<dbReference type="GO" id="GO:0005886">
    <property type="term" value="C:plasma membrane"/>
    <property type="evidence" value="ECO:0007669"/>
    <property type="project" value="UniProtKB-SubCell"/>
</dbReference>
<dbReference type="GO" id="GO:0006935">
    <property type="term" value="P:chemotaxis"/>
    <property type="evidence" value="ECO:0007669"/>
    <property type="project" value="UniProtKB-KW"/>
</dbReference>
<dbReference type="Gene3D" id="1.10.287.950">
    <property type="entry name" value="Methyl-accepting chemotaxis protein"/>
    <property type="match status" value="1"/>
</dbReference>
<dbReference type="GO" id="GO:0007165">
    <property type="term" value="P:signal transduction"/>
    <property type="evidence" value="ECO:0007669"/>
    <property type="project" value="UniProtKB-KW"/>
</dbReference>
<dbReference type="InterPro" id="IPR004090">
    <property type="entry name" value="Chemotax_Me-accpt_rcpt"/>
</dbReference>
<evidence type="ECO:0000259" key="12">
    <source>
        <dbReference type="PROSITE" id="PS50885"/>
    </source>
</evidence>
<dbReference type="PRINTS" id="PR00260">
    <property type="entry name" value="CHEMTRNSDUCR"/>
</dbReference>
<dbReference type="CDD" id="cd11386">
    <property type="entry name" value="MCP_signal"/>
    <property type="match status" value="1"/>
</dbReference>
<keyword evidence="2" id="KW-1003">Cell membrane</keyword>